<reference evidence="3" key="1">
    <citation type="submission" date="2017-10" db="EMBL/GenBank/DDBJ databases">
        <title>Rapid genome shrinkage in a self-fertile nematode reveals novel sperm competition proteins.</title>
        <authorList>
            <person name="Yin D."/>
            <person name="Schwarz E.M."/>
            <person name="Thomas C.G."/>
            <person name="Felde R.L."/>
            <person name="Korf I.F."/>
            <person name="Cutter A.D."/>
            <person name="Schartner C.M."/>
            <person name="Ralston E.J."/>
            <person name="Meyer B.J."/>
            <person name="Haag E.S."/>
        </authorList>
    </citation>
    <scope>NUCLEOTIDE SEQUENCE [LARGE SCALE GENOMIC DNA]</scope>
    <source>
        <strain evidence="3">JU1422</strain>
    </source>
</reference>
<dbReference type="EMBL" id="PDUG01000005">
    <property type="protein sequence ID" value="PIC24185.1"/>
    <property type="molecule type" value="Genomic_DNA"/>
</dbReference>
<evidence type="ECO:0000256" key="1">
    <source>
        <dbReference type="SAM" id="MobiDB-lite"/>
    </source>
</evidence>
<proteinExistence type="predicted"/>
<keyword evidence="3" id="KW-1185">Reference proteome</keyword>
<evidence type="ECO:0000313" key="2">
    <source>
        <dbReference type="EMBL" id="PIC24185.1"/>
    </source>
</evidence>
<evidence type="ECO:0000313" key="3">
    <source>
        <dbReference type="Proteomes" id="UP000230233"/>
    </source>
</evidence>
<feature type="compositionally biased region" description="Basic and acidic residues" evidence="1">
    <location>
        <begin position="202"/>
        <end position="221"/>
    </location>
</feature>
<dbReference type="Proteomes" id="UP000230233">
    <property type="component" value="Chromosome V"/>
</dbReference>
<protein>
    <submittedName>
        <fullName evidence="2">Uncharacterized protein</fullName>
    </submittedName>
</protein>
<feature type="region of interest" description="Disordered" evidence="1">
    <location>
        <begin position="165"/>
        <end position="263"/>
    </location>
</feature>
<gene>
    <name evidence="2" type="primary">Cnig_chr_V.g17611</name>
    <name evidence="2" type="ORF">B9Z55_017611</name>
</gene>
<feature type="compositionally biased region" description="Polar residues" evidence="1">
    <location>
        <begin position="42"/>
        <end position="57"/>
    </location>
</feature>
<feature type="region of interest" description="Disordered" evidence="1">
    <location>
        <begin position="1"/>
        <end position="57"/>
    </location>
</feature>
<organism evidence="2 3">
    <name type="scientific">Caenorhabditis nigoni</name>
    <dbReference type="NCBI Taxonomy" id="1611254"/>
    <lineage>
        <taxon>Eukaryota</taxon>
        <taxon>Metazoa</taxon>
        <taxon>Ecdysozoa</taxon>
        <taxon>Nematoda</taxon>
        <taxon>Chromadorea</taxon>
        <taxon>Rhabditida</taxon>
        <taxon>Rhabditina</taxon>
        <taxon>Rhabditomorpha</taxon>
        <taxon>Rhabditoidea</taxon>
        <taxon>Rhabditidae</taxon>
        <taxon>Peloderinae</taxon>
        <taxon>Caenorhabditis</taxon>
    </lineage>
</organism>
<feature type="compositionally biased region" description="Polar residues" evidence="1">
    <location>
        <begin position="222"/>
        <end position="231"/>
    </location>
</feature>
<dbReference type="AlphaFoldDB" id="A0A2G5T9W6"/>
<comment type="caution">
    <text evidence="2">The sequence shown here is derived from an EMBL/GenBank/DDBJ whole genome shotgun (WGS) entry which is preliminary data.</text>
</comment>
<name>A0A2G5T9W6_9PELO</name>
<feature type="compositionally biased region" description="Basic residues" evidence="1">
    <location>
        <begin position="254"/>
        <end position="263"/>
    </location>
</feature>
<sequence length="352" mass="39812">MSNPTNQGKCARCDNTDSSHNIQGIRSRQEYPVNSQRRRFMSNRSRQPQVQDSQDTSTLRILVSNTWSFRLCEVRKQQGARRVSGDVWQGRIQRQEHFITGSQANIKFQRSKDPRKPLINVTKSDACQEDRCGTANQHMSRSRSHAAKSGRILACGLEGVQMPSYTGQSSPVIGQRKEVNSPIQSSEGSTMVPINCPVVRQSTKDSDKLITRPQAARDQRRCAQSNQGITQNKKKSGMDDPIQKPSSSEAPLKGKPRRRRGRPRKILHLSQVHLQCQVQRRSQVQRLCHAQQQAKYIFKAKAKYICQAKHSYRAKNNYKAHSRVFNKHIVSQALLTTITPEGAKGCITVTGR</sequence>
<accession>A0A2G5T9W6</accession>